<keyword evidence="5 8" id="KW-1133">Transmembrane helix</keyword>
<evidence type="ECO:0000256" key="5">
    <source>
        <dbReference type="ARBA" id="ARBA00022989"/>
    </source>
</evidence>
<reference evidence="10 11" key="1">
    <citation type="submission" date="2018-07" db="EMBL/GenBank/DDBJ databases">
        <title>The complete nuclear genome of the prasinophyte Chloropicon primus (CCMP1205).</title>
        <authorList>
            <person name="Pombert J.-F."/>
            <person name="Otis C."/>
            <person name="Turmel M."/>
            <person name="Lemieux C."/>
        </authorList>
    </citation>
    <scope>NUCLEOTIDE SEQUENCE [LARGE SCALE GENOMIC DNA]</scope>
    <source>
        <strain evidence="10 11">CCMP1205</strain>
    </source>
</reference>
<dbReference type="Proteomes" id="UP000316726">
    <property type="component" value="Chromosome 3"/>
</dbReference>
<evidence type="ECO:0000256" key="7">
    <source>
        <dbReference type="ARBA" id="ARBA00023180"/>
    </source>
</evidence>
<accession>A0A5B8ML18</accession>
<keyword evidence="2 8" id="KW-0812">Transmembrane</keyword>
<keyword evidence="3 9" id="KW-0732">Signal</keyword>
<dbReference type="PROSITE" id="PS51289">
    <property type="entry name" value="GLG1_C_RICH"/>
    <property type="match status" value="3"/>
</dbReference>
<dbReference type="PANTHER" id="PTHR11884:SF1">
    <property type="entry name" value="GOLGI APPARATUS PROTEIN 1"/>
    <property type="match status" value="1"/>
</dbReference>
<dbReference type="InterPro" id="IPR039728">
    <property type="entry name" value="GLG1"/>
</dbReference>
<dbReference type="AlphaFoldDB" id="A0A5B8ML18"/>
<dbReference type="Pfam" id="PF00839">
    <property type="entry name" value="Cys_rich_FGFR"/>
    <property type="match status" value="5"/>
</dbReference>
<evidence type="ECO:0000256" key="6">
    <source>
        <dbReference type="ARBA" id="ARBA00023136"/>
    </source>
</evidence>
<dbReference type="PANTHER" id="PTHR11884">
    <property type="entry name" value="SELECTIN LIGAND RELATED"/>
    <property type="match status" value="1"/>
</dbReference>
<evidence type="ECO:0000256" key="2">
    <source>
        <dbReference type="ARBA" id="ARBA00022692"/>
    </source>
</evidence>
<organism evidence="10 11">
    <name type="scientific">Chloropicon primus</name>
    <dbReference type="NCBI Taxonomy" id="1764295"/>
    <lineage>
        <taxon>Eukaryota</taxon>
        <taxon>Viridiplantae</taxon>
        <taxon>Chlorophyta</taxon>
        <taxon>Chloropicophyceae</taxon>
        <taxon>Chloropicales</taxon>
        <taxon>Chloropicaceae</taxon>
        <taxon>Chloropicon</taxon>
    </lineage>
</organism>
<dbReference type="InterPro" id="IPR001893">
    <property type="entry name" value="Cys-rich_GLG1_repeat"/>
</dbReference>
<sequence length="874" mass="98262">MVPGTYQYKGDLGRGKALGVLVTLLLVLCAAACGKASGAKNDYQYLEIGYGFKPVLYDISPNSNCDKDIKDRCKEAAQVSTDQFKAISDKLNANSTGFLAEVKTRAPIYNCLREGEKFADSLDETYSQPCEELLDTFAARNTNLERLKLLASCKKDLDLLECEKRNVHPVSCLSKSKEPVSQRCAVRLTSMKSKFAGKLDQDVPLMKACENEVRILCRTRTNKISCLKSKVGDPKVSTRCKKEIHRRKVEESEDIRFNKYLFSVCALDKEQHCKDVPFGQGRIVTCLEKFYGTLQAECKSAIKQQILDKQKDSTLDVRFRLLCKEDAQSLCPVEFQVLEDPFEINMGGKLKKCMRNATLAGDIKSAECKEHLLFMMEQTRRYTELDPTLVEACAQEKNMCEPHNFLECLREEVMTGNVLSQECEQALVYKDIQAAADIKLKTHMSSSCHAEHMLFCDGVDNALSPGNVISCLEDHFDHPKFGKKCRQKIKRDIAYTTRDIRMLATTYQSCQYEITELCEDVQPGGGRVVSCLKENRNKIVGGKCRGAIMRLLKISASNWKLDWSTYFDCEEDADSLCYGKRDASVHTCLRENFDFLSSKCKAKQMQLMEAESESLQVNSKLLNKCGTAVTKYCGEVADEGGKVLSCLQSYTDDPTFPRVCMKAITHHMNVTERLMPMGPKLKSDCAEDATQNCQWTNLDGQQTLDGAILKCLVSKSEVLQPKCKNTLAQRTLFLLRNFQSGNPATQVCDNDVKQLCHVPIDMFGLTEVGSIYKCLLRESEKISSECFFVLTLPKASKMMREEANVEPLYQEQAFQQYLSNIESRMRKMENSSSPGAGFMVAFLLLSLAAVGFSGYYYKSKVRGGGGVVYRELRA</sequence>
<evidence type="ECO:0000256" key="9">
    <source>
        <dbReference type="SAM" id="SignalP"/>
    </source>
</evidence>
<evidence type="ECO:0000313" key="10">
    <source>
        <dbReference type="EMBL" id="QDZ20090.1"/>
    </source>
</evidence>
<keyword evidence="4" id="KW-0677">Repeat</keyword>
<name>A0A5B8ML18_9CHLO</name>
<proteinExistence type="predicted"/>
<gene>
    <name evidence="10" type="ORF">A3770_03p26080</name>
</gene>
<dbReference type="EMBL" id="CP031036">
    <property type="protein sequence ID" value="QDZ20090.1"/>
    <property type="molecule type" value="Genomic_DNA"/>
</dbReference>
<dbReference type="GO" id="GO:0000139">
    <property type="term" value="C:Golgi membrane"/>
    <property type="evidence" value="ECO:0007669"/>
    <property type="project" value="InterPro"/>
</dbReference>
<evidence type="ECO:0000256" key="1">
    <source>
        <dbReference type="ARBA" id="ARBA00004479"/>
    </source>
</evidence>
<evidence type="ECO:0000256" key="8">
    <source>
        <dbReference type="SAM" id="Phobius"/>
    </source>
</evidence>
<evidence type="ECO:0000313" key="11">
    <source>
        <dbReference type="Proteomes" id="UP000316726"/>
    </source>
</evidence>
<keyword evidence="6 8" id="KW-0472">Membrane</keyword>
<keyword evidence="7" id="KW-0325">Glycoprotein</keyword>
<dbReference type="OrthoDB" id="2015434at2759"/>
<dbReference type="InterPro" id="IPR017873">
    <property type="entry name" value="Cys-rich_GLG1_repeat_euk"/>
</dbReference>
<feature type="chain" id="PRO_5022954626" evidence="9">
    <location>
        <begin position="39"/>
        <end position="874"/>
    </location>
</feature>
<protein>
    <submittedName>
        <fullName evidence="10">Golgi apparatus protein 1</fullName>
    </submittedName>
</protein>
<dbReference type="STRING" id="1764295.A0A5B8ML18"/>
<keyword evidence="11" id="KW-1185">Reference proteome</keyword>
<evidence type="ECO:0000256" key="3">
    <source>
        <dbReference type="ARBA" id="ARBA00022729"/>
    </source>
</evidence>
<feature type="transmembrane region" description="Helical" evidence="8">
    <location>
        <begin position="835"/>
        <end position="857"/>
    </location>
</feature>
<evidence type="ECO:0000256" key="4">
    <source>
        <dbReference type="ARBA" id="ARBA00022737"/>
    </source>
</evidence>
<feature type="signal peptide" evidence="9">
    <location>
        <begin position="1"/>
        <end position="38"/>
    </location>
</feature>
<comment type="subcellular location">
    <subcellularLocation>
        <location evidence="1">Membrane</location>
        <topology evidence="1">Single-pass type I membrane protein</topology>
    </subcellularLocation>
</comment>